<dbReference type="InterPro" id="IPR005828">
    <property type="entry name" value="MFS_sugar_transport-like"/>
</dbReference>
<dbReference type="Pfam" id="PF00083">
    <property type="entry name" value="Sugar_tr"/>
    <property type="match status" value="1"/>
</dbReference>
<reference evidence="6 7" key="1">
    <citation type="submission" date="2017-01" db="EMBL/GenBank/DDBJ databases">
        <title>The recent genome duplication of the halophilic yeast Hortaea werneckii: insights from long-read sequencing.</title>
        <authorList>
            <person name="Sinha S."/>
            <person name="Flibotte S."/>
            <person name="Neira M."/>
            <person name="Lenassi M."/>
            <person name="Gostincar C."/>
            <person name="Stajich J.E."/>
            <person name="Nislow C.E."/>
        </authorList>
    </citation>
    <scope>NUCLEOTIDE SEQUENCE [LARGE SCALE GENOMIC DNA]</scope>
    <source>
        <strain evidence="6 7">EXF-2000</strain>
    </source>
</reference>
<keyword evidence="2 5" id="KW-0812">Transmembrane</keyword>
<evidence type="ECO:0000256" key="3">
    <source>
        <dbReference type="ARBA" id="ARBA00022989"/>
    </source>
</evidence>
<feature type="transmembrane region" description="Helical" evidence="5">
    <location>
        <begin position="281"/>
        <end position="302"/>
    </location>
</feature>
<name>A0A1Z5SN20_HORWE</name>
<dbReference type="STRING" id="1157616.A0A1Z5SN20"/>
<evidence type="ECO:0000256" key="1">
    <source>
        <dbReference type="ARBA" id="ARBA00004141"/>
    </source>
</evidence>
<dbReference type="InParanoid" id="A0A1Z5SN20"/>
<protein>
    <recommendedName>
        <fullName evidence="8">Major facilitator superfamily (MFS) profile domain-containing protein</fullName>
    </recommendedName>
</protein>
<dbReference type="GO" id="GO:0016020">
    <property type="term" value="C:membrane"/>
    <property type="evidence" value="ECO:0007669"/>
    <property type="project" value="UniProtKB-SubCell"/>
</dbReference>
<feature type="transmembrane region" description="Helical" evidence="5">
    <location>
        <begin position="117"/>
        <end position="140"/>
    </location>
</feature>
<evidence type="ECO:0000256" key="2">
    <source>
        <dbReference type="ARBA" id="ARBA00022692"/>
    </source>
</evidence>
<sequence>MIMEGFDIVLINSLYALPAFQRRFGSLQEDGSYGISAAWQSGSSNGPLVGEIFGLFLTGIIAERLGHENTMVGTLAMLTGFIFLIFLCAELAHALGGRGTFQTLTTTYASEVYPVALRPYLTTYVNLCWIIGQFVSSAVLKGVSEETGPLGYKIPYGLQWIWPVPLIIGIALAPESPWWLVRKGRDEDAKKQLLRLTSSQVDFDLDATISMMIYTNELEKEHAAGARYLDCFKGINLRRTEIVTFVWAIQTLCGASSMIGFSTYFFTQAGLDTSHAFSMSLGLYALGAVGTLGSWFLMGWFGRRTLYL</sequence>
<evidence type="ECO:0000256" key="4">
    <source>
        <dbReference type="ARBA" id="ARBA00023136"/>
    </source>
</evidence>
<dbReference type="GO" id="GO:0005351">
    <property type="term" value="F:carbohydrate:proton symporter activity"/>
    <property type="evidence" value="ECO:0007669"/>
    <property type="project" value="TreeGrafter"/>
</dbReference>
<feature type="transmembrane region" description="Helical" evidence="5">
    <location>
        <begin position="75"/>
        <end position="96"/>
    </location>
</feature>
<evidence type="ECO:0000313" key="6">
    <source>
        <dbReference type="EMBL" id="OTA22203.1"/>
    </source>
</evidence>
<evidence type="ECO:0008006" key="8">
    <source>
        <dbReference type="Google" id="ProtNLM"/>
    </source>
</evidence>
<keyword evidence="7" id="KW-1185">Reference proteome</keyword>
<keyword evidence="4 5" id="KW-0472">Membrane</keyword>
<dbReference type="InterPro" id="IPR050360">
    <property type="entry name" value="MFS_Sugar_Transporters"/>
</dbReference>
<dbReference type="Gene3D" id="1.20.1250.20">
    <property type="entry name" value="MFS general substrate transporter like domains"/>
    <property type="match status" value="1"/>
</dbReference>
<gene>
    <name evidence="6" type="ORF">BTJ68_14172</name>
</gene>
<dbReference type="OrthoDB" id="6612291at2759"/>
<dbReference type="PANTHER" id="PTHR48022">
    <property type="entry name" value="PLASTIDIC GLUCOSE TRANSPORTER 4"/>
    <property type="match status" value="1"/>
</dbReference>
<comment type="caution">
    <text evidence="6">The sequence shown here is derived from an EMBL/GenBank/DDBJ whole genome shotgun (WGS) entry which is preliminary data.</text>
</comment>
<organism evidence="6 7">
    <name type="scientific">Hortaea werneckii EXF-2000</name>
    <dbReference type="NCBI Taxonomy" id="1157616"/>
    <lineage>
        <taxon>Eukaryota</taxon>
        <taxon>Fungi</taxon>
        <taxon>Dikarya</taxon>
        <taxon>Ascomycota</taxon>
        <taxon>Pezizomycotina</taxon>
        <taxon>Dothideomycetes</taxon>
        <taxon>Dothideomycetidae</taxon>
        <taxon>Mycosphaerellales</taxon>
        <taxon>Teratosphaeriaceae</taxon>
        <taxon>Hortaea</taxon>
    </lineage>
</organism>
<evidence type="ECO:0000256" key="5">
    <source>
        <dbReference type="SAM" id="Phobius"/>
    </source>
</evidence>
<dbReference type="InterPro" id="IPR036259">
    <property type="entry name" value="MFS_trans_sf"/>
</dbReference>
<dbReference type="Proteomes" id="UP000194280">
    <property type="component" value="Unassembled WGS sequence"/>
</dbReference>
<evidence type="ECO:0000313" key="7">
    <source>
        <dbReference type="Proteomes" id="UP000194280"/>
    </source>
</evidence>
<dbReference type="EMBL" id="MUNK01000392">
    <property type="protein sequence ID" value="OTA22203.1"/>
    <property type="molecule type" value="Genomic_DNA"/>
</dbReference>
<comment type="subcellular location">
    <subcellularLocation>
        <location evidence="1">Membrane</location>
        <topology evidence="1">Multi-pass membrane protein</topology>
    </subcellularLocation>
</comment>
<dbReference type="PANTHER" id="PTHR48022:SF5">
    <property type="entry name" value="ALPHA-GLUCOSIDES PERMEASE MPH2-RELATED"/>
    <property type="match status" value="1"/>
</dbReference>
<feature type="transmembrane region" description="Helical" evidence="5">
    <location>
        <begin position="160"/>
        <end position="181"/>
    </location>
</feature>
<dbReference type="SUPFAM" id="SSF103473">
    <property type="entry name" value="MFS general substrate transporter"/>
    <property type="match status" value="1"/>
</dbReference>
<dbReference type="VEuPathDB" id="FungiDB:BTJ68_14172"/>
<dbReference type="AlphaFoldDB" id="A0A1Z5SN20"/>
<proteinExistence type="predicted"/>
<accession>A0A1Z5SN20</accession>
<feature type="transmembrane region" description="Helical" evidence="5">
    <location>
        <begin position="242"/>
        <end position="261"/>
    </location>
</feature>
<keyword evidence="3 5" id="KW-1133">Transmembrane helix</keyword>